<evidence type="ECO:0000256" key="9">
    <source>
        <dbReference type="SAM" id="Phobius"/>
    </source>
</evidence>
<dbReference type="InterPro" id="IPR007227">
    <property type="entry name" value="Cell_shape_determining_MreD"/>
</dbReference>
<dbReference type="Pfam" id="PF04093">
    <property type="entry name" value="MreD"/>
    <property type="match status" value="1"/>
</dbReference>
<comment type="similarity">
    <text evidence="2 8">Belongs to the MreD family.</text>
</comment>
<keyword evidence="7 8" id="KW-0472">Membrane</keyword>
<evidence type="ECO:0000256" key="7">
    <source>
        <dbReference type="ARBA" id="ARBA00023136"/>
    </source>
</evidence>
<evidence type="ECO:0000256" key="4">
    <source>
        <dbReference type="ARBA" id="ARBA00022692"/>
    </source>
</evidence>
<name>A0A4R3L3P0_9GAMM</name>
<feature type="transmembrane region" description="Helical" evidence="9">
    <location>
        <begin position="94"/>
        <end position="111"/>
    </location>
</feature>
<keyword evidence="8" id="KW-0997">Cell inner membrane</keyword>
<proteinExistence type="inferred from homology"/>
<organism evidence="10 11">
    <name type="scientific">Pseudofulvimonas gallinarii</name>
    <dbReference type="NCBI Taxonomy" id="634155"/>
    <lineage>
        <taxon>Bacteria</taxon>
        <taxon>Pseudomonadati</taxon>
        <taxon>Pseudomonadota</taxon>
        <taxon>Gammaproteobacteria</taxon>
        <taxon>Lysobacterales</taxon>
        <taxon>Rhodanobacteraceae</taxon>
        <taxon>Pseudofulvimonas</taxon>
    </lineage>
</organism>
<sequence>MNLVPRAGALMPLSILLVYVLTLLPLPGALLYAKPFWLGLFIIWLSLERPRNGRIGFAFCLGLGADLLLGTWFGEHAFRLVVMAFIVGRFRARLRFFPLWQQTLAVGALLLNDRIVVLMLRSFDAPVSTDALYWLPASTGMLLWPVLVVALDDLRQRMRVRSG</sequence>
<dbReference type="GO" id="GO:0008360">
    <property type="term" value="P:regulation of cell shape"/>
    <property type="evidence" value="ECO:0007669"/>
    <property type="project" value="UniProtKB-UniRule"/>
</dbReference>
<evidence type="ECO:0000256" key="3">
    <source>
        <dbReference type="ARBA" id="ARBA00022475"/>
    </source>
</evidence>
<protein>
    <recommendedName>
        <fullName evidence="8">Rod shape-determining protein MreD</fullName>
    </recommendedName>
</protein>
<evidence type="ECO:0000256" key="2">
    <source>
        <dbReference type="ARBA" id="ARBA00007776"/>
    </source>
</evidence>
<dbReference type="PANTHER" id="PTHR37484">
    <property type="entry name" value="ROD SHAPE-DETERMINING PROTEIN MRED"/>
    <property type="match status" value="1"/>
</dbReference>
<dbReference type="RefSeq" id="WP_240639713.1">
    <property type="nucleotide sequence ID" value="NZ_JBHLWF010000073.1"/>
</dbReference>
<evidence type="ECO:0000256" key="8">
    <source>
        <dbReference type="PIRNR" id="PIRNR018472"/>
    </source>
</evidence>
<keyword evidence="11" id="KW-1185">Reference proteome</keyword>
<keyword evidence="5 8" id="KW-0133">Cell shape</keyword>
<comment type="caution">
    <text evidence="10">The sequence shown here is derived from an EMBL/GenBank/DDBJ whole genome shotgun (WGS) entry which is preliminary data.</text>
</comment>
<gene>
    <name evidence="10" type="ORF">EDC25_13510</name>
</gene>
<reference evidence="10 11" key="1">
    <citation type="submission" date="2019-03" db="EMBL/GenBank/DDBJ databases">
        <title>Genomic Encyclopedia of Type Strains, Phase IV (KMG-IV): sequencing the most valuable type-strain genomes for metagenomic binning, comparative biology and taxonomic classification.</title>
        <authorList>
            <person name="Goeker M."/>
        </authorList>
    </citation>
    <scope>NUCLEOTIDE SEQUENCE [LARGE SCALE GENOMIC DNA]</scope>
    <source>
        <strain evidence="10 11">DSM 21944</strain>
    </source>
</reference>
<dbReference type="PANTHER" id="PTHR37484:SF1">
    <property type="entry name" value="ROD SHAPE-DETERMINING PROTEIN MRED"/>
    <property type="match status" value="1"/>
</dbReference>
<accession>A0A4R3L3P0</accession>
<dbReference type="NCBIfam" id="TIGR03426">
    <property type="entry name" value="shape_MreD"/>
    <property type="match status" value="1"/>
</dbReference>
<comment type="subcellular location">
    <subcellularLocation>
        <location evidence="8">Cell inner membrane</location>
    </subcellularLocation>
    <subcellularLocation>
        <location evidence="1">Cell membrane</location>
        <topology evidence="1">Multi-pass membrane protein</topology>
    </subcellularLocation>
</comment>
<evidence type="ECO:0000313" key="10">
    <source>
        <dbReference type="EMBL" id="TCS92374.1"/>
    </source>
</evidence>
<dbReference type="PIRSF" id="PIRSF018472">
    <property type="entry name" value="MreD_proteobac"/>
    <property type="match status" value="1"/>
</dbReference>
<keyword evidence="3 8" id="KW-1003">Cell membrane</keyword>
<dbReference type="InterPro" id="IPR026034">
    <property type="entry name" value="MreD_proteobac"/>
</dbReference>
<comment type="function">
    <text evidence="8">Involved in formation of the rod shape of the cell. May also contribute to regulation of formation of penicillin-binding proteins.</text>
</comment>
<dbReference type="AlphaFoldDB" id="A0A4R3L3P0"/>
<feature type="transmembrane region" description="Helical" evidence="9">
    <location>
        <begin position="53"/>
        <end position="73"/>
    </location>
</feature>
<evidence type="ECO:0000256" key="6">
    <source>
        <dbReference type="ARBA" id="ARBA00022989"/>
    </source>
</evidence>
<keyword evidence="6 9" id="KW-1133">Transmembrane helix</keyword>
<evidence type="ECO:0000256" key="5">
    <source>
        <dbReference type="ARBA" id="ARBA00022960"/>
    </source>
</evidence>
<evidence type="ECO:0000256" key="1">
    <source>
        <dbReference type="ARBA" id="ARBA00004651"/>
    </source>
</evidence>
<dbReference type="Proteomes" id="UP000294599">
    <property type="component" value="Unassembled WGS sequence"/>
</dbReference>
<dbReference type="EMBL" id="SMAF01000035">
    <property type="protein sequence ID" value="TCS92374.1"/>
    <property type="molecule type" value="Genomic_DNA"/>
</dbReference>
<evidence type="ECO:0000313" key="11">
    <source>
        <dbReference type="Proteomes" id="UP000294599"/>
    </source>
</evidence>
<keyword evidence="4 9" id="KW-0812">Transmembrane</keyword>
<feature type="transmembrane region" description="Helical" evidence="9">
    <location>
        <begin position="12"/>
        <end position="33"/>
    </location>
</feature>
<feature type="transmembrane region" description="Helical" evidence="9">
    <location>
        <begin position="131"/>
        <end position="151"/>
    </location>
</feature>
<dbReference type="GO" id="GO:0005886">
    <property type="term" value="C:plasma membrane"/>
    <property type="evidence" value="ECO:0007669"/>
    <property type="project" value="UniProtKB-SubCell"/>
</dbReference>